<evidence type="ECO:0000313" key="3">
    <source>
        <dbReference type="Proteomes" id="UP000024635"/>
    </source>
</evidence>
<organism evidence="2 3">
    <name type="scientific">Ancylostoma ceylanicum</name>
    <dbReference type="NCBI Taxonomy" id="53326"/>
    <lineage>
        <taxon>Eukaryota</taxon>
        <taxon>Metazoa</taxon>
        <taxon>Ecdysozoa</taxon>
        <taxon>Nematoda</taxon>
        <taxon>Chromadorea</taxon>
        <taxon>Rhabditida</taxon>
        <taxon>Rhabditina</taxon>
        <taxon>Rhabditomorpha</taxon>
        <taxon>Strongyloidea</taxon>
        <taxon>Ancylostomatidae</taxon>
        <taxon>Ancylostomatinae</taxon>
        <taxon>Ancylostoma</taxon>
    </lineage>
</organism>
<name>A0A016X173_9BILA</name>
<gene>
    <name evidence="2" type="primary">Acey_s0442.g1530</name>
    <name evidence="2" type="ORF">Y032_0442g1530</name>
</gene>
<keyword evidence="3" id="KW-1185">Reference proteome</keyword>
<dbReference type="Proteomes" id="UP000024635">
    <property type="component" value="Unassembled WGS sequence"/>
</dbReference>
<sequence>MDRITSFTASAPLPRASVSTPKPVPSLEPALPSLQLNIMHAYTRQNKTKPGSNLTERERRRLKKLLRSREQLGYSTSDRGGDFMVLTRTLDKKISRGDLSATTIYE</sequence>
<accession>A0A016X173</accession>
<feature type="region of interest" description="Disordered" evidence="1">
    <location>
        <begin position="1"/>
        <end position="29"/>
    </location>
</feature>
<reference evidence="3" key="1">
    <citation type="journal article" date="2015" name="Nat. Genet.">
        <title>The genome and transcriptome of the zoonotic hookworm Ancylostoma ceylanicum identify infection-specific gene families.</title>
        <authorList>
            <person name="Schwarz E.M."/>
            <person name="Hu Y."/>
            <person name="Antoshechkin I."/>
            <person name="Miller M.M."/>
            <person name="Sternberg P.W."/>
            <person name="Aroian R.V."/>
        </authorList>
    </citation>
    <scope>NUCLEOTIDE SEQUENCE</scope>
    <source>
        <strain evidence="3">HY135</strain>
    </source>
</reference>
<protein>
    <submittedName>
        <fullName evidence="2">Uncharacterized protein</fullName>
    </submittedName>
</protein>
<dbReference type="AlphaFoldDB" id="A0A016X173"/>
<dbReference type="EMBL" id="JARK01000042">
    <property type="protein sequence ID" value="EYC45003.1"/>
    <property type="molecule type" value="Genomic_DNA"/>
</dbReference>
<evidence type="ECO:0000313" key="2">
    <source>
        <dbReference type="EMBL" id="EYC45003.1"/>
    </source>
</evidence>
<evidence type="ECO:0000256" key="1">
    <source>
        <dbReference type="SAM" id="MobiDB-lite"/>
    </source>
</evidence>
<comment type="caution">
    <text evidence="2">The sequence shown here is derived from an EMBL/GenBank/DDBJ whole genome shotgun (WGS) entry which is preliminary data.</text>
</comment>
<proteinExistence type="predicted"/>